<feature type="chain" id="PRO_5046917703" evidence="5">
    <location>
        <begin position="23"/>
        <end position="538"/>
    </location>
</feature>
<feature type="region of interest" description="Disordered" evidence="4">
    <location>
        <begin position="25"/>
        <end position="51"/>
    </location>
</feature>
<comment type="similarity">
    <text evidence="2">Belongs to the bacterial solute-binding protein 5 family.</text>
</comment>
<keyword evidence="8" id="KW-1185">Reference proteome</keyword>
<accession>A0ABY0VCR4</accession>
<evidence type="ECO:0000259" key="6">
    <source>
        <dbReference type="Pfam" id="PF00496"/>
    </source>
</evidence>
<dbReference type="InterPro" id="IPR023765">
    <property type="entry name" value="SBP_5_CS"/>
</dbReference>
<evidence type="ECO:0000256" key="4">
    <source>
        <dbReference type="SAM" id="MobiDB-lite"/>
    </source>
</evidence>
<sequence>MRIKRTWLAVPAALALALTACGGGSGDQSGNGGESGAAASGGIVEVNGSEPQNPLIPANTNETGGGRLLDVLFAGLTYYDETGASHMEMAESIETDDHQTYTVKLKEGLKFSDGSDLKAKNFVEAWKLGAKEAMLSAYFFAPIEGADEEGNGDLTGLEVVDDTTFTIKLKQPEADFEQRLGYSAFYPLPDSTLADPKAGGENPVGNGPYMADGEGAWVHNEGFSLVPNPEYKGERTPQNGGLHFTFYAKQDAAYQDLVGNNLDVLDAIPENAFQTYESELNGRSVNQPAAIFQAFTIPNDLEHFTGEEGKLRRQAISYAINREEVTEKIFSGTRTPAKDFTSPVVDGFNDSIPGSEVLTYDADKAKELWAQAEAIAPFEGKFTIAYNSDGGHQGWVDATVNSIKNTLGIEAEGNPYPDFKSLRDDVTNGAIKGAMRAGWQADYPGKYNFLAPIYATGASANDGNYSNPAFDELLTKSSGASSLEESNKLLDQAQEILFQDLPAIPLWYSNVVAGWSENVDNVKFDWHSVPMYYLITKQ</sequence>
<evidence type="ECO:0000313" key="7">
    <source>
        <dbReference type="EMBL" id="SDU08730.1"/>
    </source>
</evidence>
<evidence type="ECO:0000256" key="1">
    <source>
        <dbReference type="ARBA" id="ARBA00004193"/>
    </source>
</evidence>
<gene>
    <name evidence="7" type="ORF">SAMN04489714_2081</name>
</gene>
<dbReference type="Pfam" id="PF00496">
    <property type="entry name" value="SBP_bac_5"/>
    <property type="match status" value="1"/>
</dbReference>
<organism evidence="7 8">
    <name type="scientific">Schaalia radingae</name>
    <dbReference type="NCBI Taxonomy" id="131110"/>
    <lineage>
        <taxon>Bacteria</taxon>
        <taxon>Bacillati</taxon>
        <taxon>Actinomycetota</taxon>
        <taxon>Actinomycetes</taxon>
        <taxon>Actinomycetales</taxon>
        <taxon>Actinomycetaceae</taxon>
        <taxon>Schaalia</taxon>
    </lineage>
</organism>
<dbReference type="Proteomes" id="UP000198976">
    <property type="component" value="Chromosome I"/>
</dbReference>
<feature type="compositionally biased region" description="Gly residues" evidence="4">
    <location>
        <begin position="25"/>
        <end position="35"/>
    </location>
</feature>
<evidence type="ECO:0000313" key="8">
    <source>
        <dbReference type="Proteomes" id="UP000198976"/>
    </source>
</evidence>
<dbReference type="SUPFAM" id="SSF53850">
    <property type="entry name" value="Periplasmic binding protein-like II"/>
    <property type="match status" value="1"/>
</dbReference>
<dbReference type="InterPro" id="IPR030678">
    <property type="entry name" value="Peptide/Ni-bd"/>
</dbReference>
<protein>
    <submittedName>
        <fullName evidence="7">Oligopeptide transport system substrate-binding protein</fullName>
    </submittedName>
</protein>
<dbReference type="PROSITE" id="PS51257">
    <property type="entry name" value="PROKAR_LIPOPROTEIN"/>
    <property type="match status" value="1"/>
</dbReference>
<dbReference type="InterPro" id="IPR039424">
    <property type="entry name" value="SBP_5"/>
</dbReference>
<dbReference type="PANTHER" id="PTHR30290">
    <property type="entry name" value="PERIPLASMIC BINDING COMPONENT OF ABC TRANSPORTER"/>
    <property type="match status" value="1"/>
</dbReference>
<comment type="subcellular location">
    <subcellularLocation>
        <location evidence="1">Cell membrane</location>
        <topology evidence="1">Lipid-anchor</topology>
    </subcellularLocation>
</comment>
<dbReference type="InterPro" id="IPR000914">
    <property type="entry name" value="SBP_5_dom"/>
</dbReference>
<evidence type="ECO:0000256" key="3">
    <source>
        <dbReference type="ARBA" id="ARBA00022729"/>
    </source>
</evidence>
<dbReference type="PROSITE" id="PS01040">
    <property type="entry name" value="SBP_BACTERIAL_5"/>
    <property type="match status" value="1"/>
</dbReference>
<dbReference type="EMBL" id="LT629792">
    <property type="protein sequence ID" value="SDU08730.1"/>
    <property type="molecule type" value="Genomic_DNA"/>
</dbReference>
<dbReference type="PIRSF" id="PIRSF002741">
    <property type="entry name" value="MppA"/>
    <property type="match status" value="1"/>
</dbReference>
<keyword evidence="3 5" id="KW-0732">Signal</keyword>
<feature type="domain" description="Solute-binding protein family 5" evidence="6">
    <location>
        <begin position="88"/>
        <end position="459"/>
    </location>
</feature>
<proteinExistence type="inferred from homology"/>
<dbReference type="Gene3D" id="3.10.105.10">
    <property type="entry name" value="Dipeptide-binding Protein, Domain 3"/>
    <property type="match status" value="1"/>
</dbReference>
<evidence type="ECO:0000256" key="2">
    <source>
        <dbReference type="ARBA" id="ARBA00005695"/>
    </source>
</evidence>
<name>A0ABY0VCR4_9ACTO</name>
<feature type="signal peptide" evidence="5">
    <location>
        <begin position="1"/>
        <end position="22"/>
    </location>
</feature>
<dbReference type="PANTHER" id="PTHR30290:SF83">
    <property type="entry name" value="ABC TRANSPORTER SUBSTRATE-BINDING PROTEIN"/>
    <property type="match status" value="1"/>
</dbReference>
<reference evidence="7 8" key="1">
    <citation type="submission" date="2016-10" db="EMBL/GenBank/DDBJ databases">
        <authorList>
            <person name="Varghese N."/>
            <person name="Submissions S."/>
        </authorList>
    </citation>
    <scope>NUCLEOTIDE SEQUENCE [LARGE SCALE GENOMIC DNA]</scope>
    <source>
        <strain evidence="7 8">DSM 9169</strain>
    </source>
</reference>
<dbReference type="CDD" id="cd00995">
    <property type="entry name" value="PBP2_NikA_DppA_OppA_like"/>
    <property type="match status" value="1"/>
</dbReference>
<dbReference type="Gene3D" id="3.90.76.10">
    <property type="entry name" value="Dipeptide-binding Protein, Domain 1"/>
    <property type="match status" value="1"/>
</dbReference>
<evidence type="ECO:0000256" key="5">
    <source>
        <dbReference type="SAM" id="SignalP"/>
    </source>
</evidence>
<dbReference type="Gene3D" id="3.40.190.10">
    <property type="entry name" value="Periplasmic binding protein-like II"/>
    <property type="match status" value="1"/>
</dbReference>
<dbReference type="RefSeq" id="WP_058237539.1">
    <property type="nucleotide sequence ID" value="NZ_LT629792.1"/>
</dbReference>